<dbReference type="Pfam" id="PF13749">
    <property type="entry name" value="HATPase_c_4"/>
    <property type="match status" value="1"/>
</dbReference>
<dbReference type="GeneID" id="74306756"/>
<dbReference type="Gene3D" id="3.30.565.60">
    <property type="match status" value="1"/>
</dbReference>
<organism evidence="1 2">
    <name type="scientific">Methanoplanus endosymbiosus</name>
    <dbReference type="NCBI Taxonomy" id="33865"/>
    <lineage>
        <taxon>Archaea</taxon>
        <taxon>Methanobacteriati</taxon>
        <taxon>Methanobacteriota</taxon>
        <taxon>Stenosarchaea group</taxon>
        <taxon>Methanomicrobia</taxon>
        <taxon>Methanomicrobiales</taxon>
        <taxon>Methanomicrobiaceae</taxon>
        <taxon>Methanoplanus</taxon>
    </lineage>
</organism>
<keyword evidence="2" id="KW-1185">Reference proteome</keyword>
<accession>A0A9E7TL14</accession>
<dbReference type="AlphaFoldDB" id="A0A9E7TL14"/>
<dbReference type="KEGG" id="mend:L6E24_03630"/>
<evidence type="ECO:0000313" key="1">
    <source>
        <dbReference type="EMBL" id="UUX93225.1"/>
    </source>
</evidence>
<dbReference type="EMBL" id="CP096115">
    <property type="protein sequence ID" value="UUX93225.1"/>
    <property type="molecule type" value="Genomic_DNA"/>
</dbReference>
<evidence type="ECO:0000313" key="2">
    <source>
        <dbReference type="Proteomes" id="UP001060368"/>
    </source>
</evidence>
<reference evidence="1" key="1">
    <citation type="submission" date="2022-04" db="EMBL/GenBank/DDBJ databases">
        <title>Complete genome of Methanoplanus endosymbiosus DSM 3599.</title>
        <authorList>
            <person name="Chen S.-C."/>
            <person name="You Y.-T."/>
            <person name="Zhou Y.-Z."/>
            <person name="Lai M.-C."/>
        </authorList>
    </citation>
    <scope>NUCLEOTIDE SEQUENCE</scope>
    <source>
        <strain evidence="1">DSM 3599</strain>
    </source>
</reference>
<dbReference type="RefSeq" id="WP_257743365.1">
    <property type="nucleotide sequence ID" value="NZ_CP096115.1"/>
</dbReference>
<proteinExistence type="predicted"/>
<dbReference type="Proteomes" id="UP001060368">
    <property type="component" value="Chromosome"/>
</dbReference>
<sequence length="68" mass="7647">MIIKSELSLSGKIYPDHLEITNSGSFPEGVTPEKLSSGHISVLRNPDIAHVMYLRGFMKTVRTWQCND</sequence>
<protein>
    <submittedName>
        <fullName evidence="1">Uncharacterized protein</fullName>
    </submittedName>
</protein>
<gene>
    <name evidence="1" type="ORF">L6E24_03630</name>
</gene>
<name>A0A9E7TL14_9EURY</name>
<dbReference type="InterPro" id="IPR038475">
    <property type="entry name" value="RecG_C_sf"/>
</dbReference>